<dbReference type="RefSeq" id="WP_022921596.1">
    <property type="nucleotide sequence ID" value="NZ_BMLB01000003.1"/>
</dbReference>
<keyword evidence="2" id="KW-1185">Reference proteome</keyword>
<protein>
    <submittedName>
        <fullName evidence="1">Uncharacterized protein</fullName>
    </submittedName>
</protein>
<evidence type="ECO:0000313" key="1">
    <source>
        <dbReference type="EMBL" id="GGK67956.1"/>
    </source>
</evidence>
<name>A0ABQ2F6X4_9MICO</name>
<comment type="caution">
    <text evidence="1">The sequence shown here is derived from an EMBL/GenBank/DDBJ whole genome shotgun (WGS) entry which is preliminary data.</text>
</comment>
<dbReference type="EMBL" id="BMLB01000003">
    <property type="protein sequence ID" value="GGK67956.1"/>
    <property type="molecule type" value="Genomic_DNA"/>
</dbReference>
<sequence>MSGSEAADGPVTGGGGAADQLLCEHRWVPAEGEEPRCASCDLGYGDYVGGTVRAALSRMGMWDD</sequence>
<proteinExistence type="predicted"/>
<accession>A0ABQ2F6X4</accession>
<organism evidence="1 2">
    <name type="scientific">Ornithinimicrobium pekingense</name>
    <dbReference type="NCBI Taxonomy" id="384677"/>
    <lineage>
        <taxon>Bacteria</taxon>
        <taxon>Bacillati</taxon>
        <taxon>Actinomycetota</taxon>
        <taxon>Actinomycetes</taxon>
        <taxon>Micrococcales</taxon>
        <taxon>Ornithinimicrobiaceae</taxon>
        <taxon>Ornithinimicrobium</taxon>
    </lineage>
</organism>
<evidence type="ECO:0000313" key="2">
    <source>
        <dbReference type="Proteomes" id="UP000662111"/>
    </source>
</evidence>
<dbReference type="Proteomes" id="UP000662111">
    <property type="component" value="Unassembled WGS sequence"/>
</dbReference>
<gene>
    <name evidence="1" type="ORF">GCM10011509_15410</name>
</gene>
<reference evidence="2" key="1">
    <citation type="journal article" date="2019" name="Int. J. Syst. Evol. Microbiol.">
        <title>The Global Catalogue of Microorganisms (GCM) 10K type strain sequencing project: providing services to taxonomists for standard genome sequencing and annotation.</title>
        <authorList>
            <consortium name="The Broad Institute Genomics Platform"/>
            <consortium name="The Broad Institute Genome Sequencing Center for Infectious Disease"/>
            <person name="Wu L."/>
            <person name="Ma J."/>
        </authorList>
    </citation>
    <scope>NUCLEOTIDE SEQUENCE [LARGE SCALE GENOMIC DNA]</scope>
    <source>
        <strain evidence="2">CGMCC 1.5362</strain>
    </source>
</reference>